<name>A0ABR6VHL4_9FIRM</name>
<sequence>MKNRRKLLTILVLAGLASLGPVVMPVQAEVKVDGQTSTAAIYVGNEEKEGIVTASNNTLTITNSAVGGAVAGSTISQSDLSAGTAITSPDAETIGTGMTETVTGNTLTLNDTTEGDSPLISKWLAGGLAMTKTVDQNKVTVNLPDAQKVNYLVGVQGDMIGGFTVIGNATKNIVTLNGVTEFGGTYSDHFVSSLYGGYSYTGTVSDNVVNIDGGKFGGTVYGGAQGLVDGQYGLPQSMSNYFSGYVEDLTFTSTGDVMNNSVTISGGGYNISAGVGNGGTVYGGLIEANLPTAGNTTRFGDVHDNKVEISGTGMANNVYGGAFITYLDTGNTDTLQMGSVTNNHVDILSGGYGHVVAGGYYAIGGTTDADLEYNSVTVNNGTVGKNLYGAYLNKVGEYTGTGTVANNSVLMTNGTMDADNYASTVQVYGGYADGGEGDNVTVRDNTTTIQQSTIGANYEYHQVEIGGGHSDYFNTEHNSLTLSDSNVYAYSSVYDNAYIVLSGGDGWNDNNNQPSKGSVTNNTANITNNLIQTTGGNNEDSDLTIVLAGGVNGEYVGPWTGIKDSTNNTLNASGNTIGAASESVPGSKNYIAGGIAAGQSLVYDNNDGWIPGDLVPVKATGNTATLTNNTIGTTKADNNYVAGGMVTVDGDAESNSLTITGGAIEGNFSYVAGGYTAKGTAGSNTLQVSGGTIGTVQGSKPFVAGGYTASGDATDNTAILSGVSIGTLNGIDSYTAGGYSGKAGKAAGNSLTVLNSSIGIENGTKAYVAGGYAGAGDATDNTLTISGGTIGTGNKAYVAGGYAGKGNANNNTLTVFCGTIGTGNQAYVAGGLADKSGNANNNTLNLSGVTIGTNSAEGYVAGGYANKGDATGNTVTISGGTFGSSENTETKETTDITKFVNYIAGGYAGTGDASDNTVNLQGDALKTTYSLYGGLGTTSTDNTLNVSNLNNSVSNLDYFQNLNFFVPKGSRAGDTLLTVTDTATITNAAVTAKLLARTPLNPGEFITLLRDENGIDMDGITYNMAADSAETIDAGFVTRPAVIEKQGTTALVITPVDATIGTLSPDTKLIAESRAAAVSTLFNGADFAATDGFAGAVAAYQEEHGLKGAFAPFVAMGGYNLRADTGSYVDTNGINTDIGFVRQNYGRNHTDTIMPFVEYGNGNYTSHLDDGARGDGNQRYVGAGLLVRRDQADGLHYEGMLRAGRLNGDFKGSIEGYRANYDSSAAYVGAMAGLGKRIPAGKTSSYDFYGKFFWNHLASDSVQLHSDIGTAQYDFDTIDSYRTRLGFRWTENTDKTTSYYAGLAWNYEFGGDAKARYRTFDTPSPSTKGSSALLELGWQSKITRDNPWGADIRFTGWAGTQRGVTYSATVSRAF</sequence>
<evidence type="ECO:0000256" key="1">
    <source>
        <dbReference type="SAM" id="SignalP"/>
    </source>
</evidence>
<dbReference type="RefSeq" id="WP_186502851.1">
    <property type="nucleotide sequence ID" value="NZ_JACOGK010000012.1"/>
</dbReference>
<dbReference type="InterPro" id="IPR036709">
    <property type="entry name" value="Autotransporte_beta_dom_sf"/>
</dbReference>
<keyword evidence="1" id="KW-0732">Signal</keyword>
<evidence type="ECO:0000313" key="3">
    <source>
        <dbReference type="EMBL" id="MBC3536696.1"/>
    </source>
</evidence>
<dbReference type="EMBL" id="JACOGK010000012">
    <property type="protein sequence ID" value="MBC3536696.1"/>
    <property type="molecule type" value="Genomic_DNA"/>
</dbReference>
<gene>
    <name evidence="3" type="ORF">H8J70_05465</name>
</gene>
<dbReference type="PROSITE" id="PS51208">
    <property type="entry name" value="AUTOTRANSPORTER"/>
    <property type="match status" value="1"/>
</dbReference>
<dbReference type="Proteomes" id="UP000606870">
    <property type="component" value="Unassembled WGS sequence"/>
</dbReference>
<dbReference type="SUPFAM" id="SSF103515">
    <property type="entry name" value="Autotransporter"/>
    <property type="match status" value="1"/>
</dbReference>
<organism evidence="3 4">
    <name type="scientific">Megasphaera hominis</name>
    <dbReference type="NCBI Taxonomy" id="159836"/>
    <lineage>
        <taxon>Bacteria</taxon>
        <taxon>Bacillati</taxon>
        <taxon>Bacillota</taxon>
        <taxon>Negativicutes</taxon>
        <taxon>Veillonellales</taxon>
        <taxon>Veillonellaceae</taxon>
        <taxon>Megasphaera</taxon>
    </lineage>
</organism>
<dbReference type="InterPro" id="IPR005546">
    <property type="entry name" value="Autotransporte_beta"/>
</dbReference>
<evidence type="ECO:0000259" key="2">
    <source>
        <dbReference type="PROSITE" id="PS51208"/>
    </source>
</evidence>
<evidence type="ECO:0000313" key="4">
    <source>
        <dbReference type="Proteomes" id="UP000606870"/>
    </source>
</evidence>
<protein>
    <submittedName>
        <fullName evidence="3">Autotransporter outer membrane beta-barrel domain-containing protein</fullName>
    </submittedName>
</protein>
<dbReference type="Gene3D" id="2.40.128.130">
    <property type="entry name" value="Autotransporter beta-domain"/>
    <property type="match status" value="1"/>
</dbReference>
<feature type="chain" id="PRO_5046032969" evidence="1">
    <location>
        <begin position="29"/>
        <end position="1374"/>
    </location>
</feature>
<feature type="domain" description="Autotransporter" evidence="2">
    <location>
        <begin position="1105"/>
        <end position="1374"/>
    </location>
</feature>
<proteinExistence type="predicted"/>
<keyword evidence="4" id="KW-1185">Reference proteome</keyword>
<comment type="caution">
    <text evidence="3">The sequence shown here is derived from an EMBL/GenBank/DDBJ whole genome shotgun (WGS) entry which is preliminary data.</text>
</comment>
<reference evidence="3 4" key="1">
    <citation type="submission" date="2020-08" db="EMBL/GenBank/DDBJ databases">
        <authorList>
            <person name="Liu C."/>
            <person name="Sun Q."/>
        </authorList>
    </citation>
    <scope>NUCLEOTIDE SEQUENCE [LARGE SCALE GENOMIC DNA]</scope>
    <source>
        <strain evidence="3 4">NSJ-59</strain>
    </source>
</reference>
<accession>A0ABR6VHL4</accession>
<feature type="signal peptide" evidence="1">
    <location>
        <begin position="1"/>
        <end position="28"/>
    </location>
</feature>